<dbReference type="SUPFAM" id="SSF53649">
    <property type="entry name" value="Alkaline phosphatase-like"/>
    <property type="match status" value="1"/>
</dbReference>
<proteinExistence type="inferred from homology"/>
<comment type="similarity">
    <text evidence="1">Belongs to the sulfatase family.</text>
</comment>
<dbReference type="Proteomes" id="UP001172082">
    <property type="component" value="Unassembled WGS sequence"/>
</dbReference>
<keyword evidence="4" id="KW-0106">Calcium</keyword>
<dbReference type="InterPro" id="IPR050738">
    <property type="entry name" value="Sulfatase"/>
</dbReference>
<dbReference type="PROSITE" id="PS00523">
    <property type="entry name" value="SULFATASE_1"/>
    <property type="match status" value="1"/>
</dbReference>
<feature type="domain" description="Sulfatase N-terminal" evidence="6">
    <location>
        <begin position="34"/>
        <end position="385"/>
    </location>
</feature>
<gene>
    <name evidence="7" type="ORF">QQ008_00135</name>
</gene>
<organism evidence="7 8">
    <name type="scientific">Splendidivirga corallicola</name>
    <dbReference type="NCBI Taxonomy" id="3051826"/>
    <lineage>
        <taxon>Bacteria</taxon>
        <taxon>Pseudomonadati</taxon>
        <taxon>Bacteroidota</taxon>
        <taxon>Cytophagia</taxon>
        <taxon>Cytophagales</taxon>
        <taxon>Splendidivirgaceae</taxon>
        <taxon>Splendidivirga</taxon>
    </lineage>
</organism>
<dbReference type="PANTHER" id="PTHR42693">
    <property type="entry name" value="ARYLSULFATASE FAMILY MEMBER"/>
    <property type="match status" value="1"/>
</dbReference>
<dbReference type="InterPro" id="IPR017850">
    <property type="entry name" value="Alkaline_phosphatase_core_sf"/>
</dbReference>
<evidence type="ECO:0000256" key="3">
    <source>
        <dbReference type="ARBA" id="ARBA00022801"/>
    </source>
</evidence>
<dbReference type="Gene3D" id="3.40.720.10">
    <property type="entry name" value="Alkaline Phosphatase, subunit A"/>
    <property type="match status" value="1"/>
</dbReference>
<evidence type="ECO:0000313" key="8">
    <source>
        <dbReference type="Proteomes" id="UP001172082"/>
    </source>
</evidence>
<name>A0ABT8KG98_9BACT</name>
<dbReference type="PANTHER" id="PTHR42693:SF33">
    <property type="entry name" value="ARYLSULFATASE"/>
    <property type="match status" value="1"/>
</dbReference>
<keyword evidence="3" id="KW-0378">Hydrolase</keyword>
<sequence length="491" mass="56151">MVTKKFFRYFQIFAFVSFLAFTACSEQQETTKEPNVLLIVVDDQGYADIGSAKLANDVSTPNIDKLANSGVRFTQAYASSPICSPSRGGIITGCYQQRWGTFWYGGPGLHDQQFRTIAELLKDNNYTTGYIGKVHYGSKDHQPDHRSFPLNHGFDYFFGHTSARKHYLNHDQSLEDDFQKVKKENNKSGQSLRQQALWENFDKVDTIAFSTELFADKAMEFIKKHSKEKFFLQLSFNAVHNFTHQLPESYLKEHNLNGYHDWDPAKEDYYEWYKAGRKPNNPEGREHYLGQLYYLDKAIGDVLNSLKTLNLDENTLVVFISDNGGSTPIYANNYPLRGSKYLLYEGGIRVPMIVSFPGEFKKAEISDNIVSGMDILPTICSVTGINTPEYIDGFDLSELLTGENESLQHDTLIWDTGHETAVRAGNWKLRTAKNDGHAQYEMVALEMGEFLYDLEKDPGEQNNLITEFPEIAQSLKDVHRTWKENLTNKEE</sequence>
<evidence type="ECO:0000259" key="6">
    <source>
        <dbReference type="Pfam" id="PF00884"/>
    </source>
</evidence>
<feature type="chain" id="PRO_5046194427" evidence="5">
    <location>
        <begin position="26"/>
        <end position="491"/>
    </location>
</feature>
<dbReference type="Pfam" id="PF00884">
    <property type="entry name" value="Sulfatase"/>
    <property type="match status" value="1"/>
</dbReference>
<evidence type="ECO:0000256" key="4">
    <source>
        <dbReference type="ARBA" id="ARBA00022837"/>
    </source>
</evidence>
<evidence type="ECO:0000256" key="2">
    <source>
        <dbReference type="ARBA" id="ARBA00022723"/>
    </source>
</evidence>
<protein>
    <submittedName>
        <fullName evidence="7">Sulfatase-like hydrolase/transferase</fullName>
    </submittedName>
</protein>
<evidence type="ECO:0000313" key="7">
    <source>
        <dbReference type="EMBL" id="MDN5199735.1"/>
    </source>
</evidence>
<comment type="caution">
    <text evidence="7">The sequence shown here is derived from an EMBL/GenBank/DDBJ whole genome shotgun (WGS) entry which is preliminary data.</text>
</comment>
<dbReference type="InterPro" id="IPR000917">
    <property type="entry name" value="Sulfatase_N"/>
</dbReference>
<evidence type="ECO:0000256" key="5">
    <source>
        <dbReference type="SAM" id="SignalP"/>
    </source>
</evidence>
<keyword evidence="8" id="KW-1185">Reference proteome</keyword>
<keyword evidence="2" id="KW-0479">Metal-binding</keyword>
<reference evidence="7" key="1">
    <citation type="submission" date="2023-06" db="EMBL/GenBank/DDBJ databases">
        <title>Genomic of Parafulvivirga corallium.</title>
        <authorList>
            <person name="Wang G."/>
        </authorList>
    </citation>
    <scope>NUCLEOTIDE SEQUENCE</scope>
    <source>
        <strain evidence="7">BMA10</strain>
    </source>
</reference>
<dbReference type="Gene3D" id="3.30.1120.10">
    <property type="match status" value="1"/>
</dbReference>
<keyword evidence="5" id="KW-0732">Signal</keyword>
<feature type="signal peptide" evidence="5">
    <location>
        <begin position="1"/>
        <end position="25"/>
    </location>
</feature>
<evidence type="ECO:0000256" key="1">
    <source>
        <dbReference type="ARBA" id="ARBA00008779"/>
    </source>
</evidence>
<dbReference type="InterPro" id="IPR024607">
    <property type="entry name" value="Sulfatase_CS"/>
</dbReference>
<dbReference type="PROSITE" id="PS51257">
    <property type="entry name" value="PROKAR_LIPOPROTEIN"/>
    <property type="match status" value="1"/>
</dbReference>
<accession>A0ABT8KG98</accession>
<dbReference type="RefSeq" id="WP_346749767.1">
    <property type="nucleotide sequence ID" value="NZ_JAUJEA010000001.1"/>
</dbReference>
<dbReference type="EMBL" id="JAUJEA010000001">
    <property type="protein sequence ID" value="MDN5199735.1"/>
    <property type="molecule type" value="Genomic_DNA"/>
</dbReference>